<keyword evidence="2" id="KW-1185">Reference proteome</keyword>
<proteinExistence type="predicted"/>
<dbReference type="Proteomes" id="UP001303046">
    <property type="component" value="Unassembled WGS sequence"/>
</dbReference>
<gene>
    <name evidence="1" type="primary">Necator_chrIV.g13544</name>
    <name evidence="1" type="ORF">RB195_000253</name>
</gene>
<protein>
    <submittedName>
        <fullName evidence="1">Uncharacterized protein</fullName>
    </submittedName>
</protein>
<organism evidence="1 2">
    <name type="scientific">Necator americanus</name>
    <name type="common">Human hookworm</name>
    <dbReference type="NCBI Taxonomy" id="51031"/>
    <lineage>
        <taxon>Eukaryota</taxon>
        <taxon>Metazoa</taxon>
        <taxon>Ecdysozoa</taxon>
        <taxon>Nematoda</taxon>
        <taxon>Chromadorea</taxon>
        <taxon>Rhabditida</taxon>
        <taxon>Rhabditina</taxon>
        <taxon>Rhabditomorpha</taxon>
        <taxon>Strongyloidea</taxon>
        <taxon>Ancylostomatidae</taxon>
        <taxon>Bunostominae</taxon>
        <taxon>Necator</taxon>
    </lineage>
</organism>
<accession>A0ABR1D8S2</accession>
<sequence>MSSVVDNCIVESKRHEARCSCARSYARSDVVEMAVEIEVGPSRIETMGVRHIMVPYSRLLRRLHQAYFERTPCTLDD</sequence>
<reference evidence="1 2" key="1">
    <citation type="submission" date="2023-08" db="EMBL/GenBank/DDBJ databases">
        <title>A Necator americanus chromosomal reference genome.</title>
        <authorList>
            <person name="Ilik V."/>
            <person name="Petrzelkova K.J."/>
            <person name="Pardy F."/>
            <person name="Fuh T."/>
            <person name="Niatou-Singa F.S."/>
            <person name="Gouil Q."/>
            <person name="Baker L."/>
            <person name="Ritchie M.E."/>
            <person name="Jex A.R."/>
            <person name="Gazzola D."/>
            <person name="Li H."/>
            <person name="Toshio Fujiwara R."/>
            <person name="Zhan B."/>
            <person name="Aroian R.V."/>
            <person name="Pafco B."/>
            <person name="Schwarz E.M."/>
        </authorList>
    </citation>
    <scope>NUCLEOTIDE SEQUENCE [LARGE SCALE GENOMIC DNA]</scope>
    <source>
        <strain evidence="1 2">Aroian</strain>
        <tissue evidence="1">Whole animal</tissue>
    </source>
</reference>
<dbReference type="EMBL" id="JAVFWL010000004">
    <property type="protein sequence ID" value="KAK6746894.1"/>
    <property type="molecule type" value="Genomic_DNA"/>
</dbReference>
<name>A0ABR1D8S2_NECAM</name>
<comment type="caution">
    <text evidence="1">The sequence shown here is derived from an EMBL/GenBank/DDBJ whole genome shotgun (WGS) entry which is preliminary data.</text>
</comment>
<evidence type="ECO:0000313" key="2">
    <source>
        <dbReference type="Proteomes" id="UP001303046"/>
    </source>
</evidence>
<evidence type="ECO:0000313" key="1">
    <source>
        <dbReference type="EMBL" id="KAK6746894.1"/>
    </source>
</evidence>